<dbReference type="AlphaFoldDB" id="A0A2G1MBY0"/>
<dbReference type="Proteomes" id="UP000221860">
    <property type="component" value="Unassembled WGS sequence"/>
</dbReference>
<gene>
    <name evidence="1" type="ORF">CJ301_17390</name>
</gene>
<sequence length="184" mass="20302">MTKLTETARTTLRPADAGRLADAVRATIQALIRHGHDEHAARVQLSMSEFLRGSAVVHIETLRHWEDVFEMAGDLLAAHDDDLAHCTAYQAEYLIHCEIQAYERDVRYLQVSATAMTYDNLSARLDDAYEILVAVPTAANPVLEARIQHVAELLSELTYDTDPEHLAEAGIAPDTRVAALGVEA</sequence>
<comment type="caution">
    <text evidence="1">The sequence shown here is derived from an EMBL/GenBank/DDBJ whole genome shotgun (WGS) entry which is preliminary data.</text>
</comment>
<dbReference type="RefSeq" id="WP_099278619.1">
    <property type="nucleotide sequence ID" value="NZ_KZ304987.1"/>
</dbReference>
<organism evidence="1 2">
    <name type="scientific">Limimaricola cinnabarinus</name>
    <dbReference type="NCBI Taxonomy" id="1125964"/>
    <lineage>
        <taxon>Bacteria</taxon>
        <taxon>Pseudomonadati</taxon>
        <taxon>Pseudomonadota</taxon>
        <taxon>Alphaproteobacteria</taxon>
        <taxon>Rhodobacterales</taxon>
        <taxon>Paracoccaceae</taxon>
        <taxon>Limimaricola</taxon>
    </lineage>
</organism>
<protein>
    <submittedName>
        <fullName evidence="1">Uncharacterized protein</fullName>
    </submittedName>
</protein>
<dbReference type="EMBL" id="NQWH01000049">
    <property type="protein sequence ID" value="PHP26247.1"/>
    <property type="molecule type" value="Genomic_DNA"/>
</dbReference>
<reference evidence="1 2" key="1">
    <citation type="submission" date="2017-08" db="EMBL/GenBank/DDBJ databases">
        <title>Draft Genome Sequence of Loktanella cinnabarina Strain XM1, Isolated from Coastal Surface Water.</title>
        <authorList>
            <person name="Ma R."/>
            <person name="Wang J."/>
            <person name="Wang Q."/>
            <person name="Ma Z."/>
            <person name="Li J."/>
            <person name="Chen L."/>
        </authorList>
    </citation>
    <scope>NUCLEOTIDE SEQUENCE [LARGE SCALE GENOMIC DNA]</scope>
    <source>
        <strain evidence="1 2">XM1</strain>
    </source>
</reference>
<evidence type="ECO:0000313" key="2">
    <source>
        <dbReference type="Proteomes" id="UP000221860"/>
    </source>
</evidence>
<keyword evidence="2" id="KW-1185">Reference proteome</keyword>
<name>A0A2G1MBY0_9RHOB</name>
<proteinExistence type="predicted"/>
<accession>A0A2G1MBY0</accession>
<evidence type="ECO:0000313" key="1">
    <source>
        <dbReference type="EMBL" id="PHP26247.1"/>
    </source>
</evidence>